<evidence type="ECO:0000313" key="3">
    <source>
        <dbReference type="Proteomes" id="UP000005459"/>
    </source>
</evidence>
<dbReference type="STRING" id="768671.ThimaDRAFT_3600"/>
<proteinExistence type="predicted"/>
<accession>F9UF97</accession>
<dbReference type="Proteomes" id="UP000005459">
    <property type="component" value="Unassembled WGS sequence"/>
</dbReference>
<sequence>MGTRGDLSCPYSRPSPDTQQTTLEPVIRDLPGDTTTLVDLRTPTYPG</sequence>
<dbReference type="EMBL" id="AFWV01000012">
    <property type="protein sequence ID" value="EGV17134.1"/>
    <property type="molecule type" value="Genomic_DNA"/>
</dbReference>
<reference evidence="2 3" key="1">
    <citation type="submission" date="2011-06" db="EMBL/GenBank/DDBJ databases">
        <title>The draft genome of Thiocapsa marina 5811.</title>
        <authorList>
            <consortium name="US DOE Joint Genome Institute (JGI-PGF)"/>
            <person name="Lucas S."/>
            <person name="Han J."/>
            <person name="Cheng J.-F."/>
            <person name="Goodwin L."/>
            <person name="Pitluck S."/>
            <person name="Peters L."/>
            <person name="Land M.L."/>
            <person name="Hauser L."/>
            <person name="Vogl K."/>
            <person name="Liu Z."/>
            <person name="Imhoff J."/>
            <person name="Thiel V."/>
            <person name="Frigaard N.-U."/>
            <person name="Bryant D."/>
            <person name="Woyke T.J."/>
        </authorList>
    </citation>
    <scope>NUCLEOTIDE SEQUENCE [LARGE SCALE GENOMIC DNA]</scope>
    <source>
        <strain evidence="2 3">5811</strain>
    </source>
</reference>
<feature type="region of interest" description="Disordered" evidence="1">
    <location>
        <begin position="1"/>
        <end position="20"/>
    </location>
</feature>
<dbReference type="AlphaFoldDB" id="F9UF97"/>
<protein>
    <submittedName>
        <fullName evidence="2">Uncharacterized protein</fullName>
    </submittedName>
</protein>
<evidence type="ECO:0000256" key="1">
    <source>
        <dbReference type="SAM" id="MobiDB-lite"/>
    </source>
</evidence>
<keyword evidence="3" id="KW-1185">Reference proteome</keyword>
<gene>
    <name evidence="2" type="ORF">ThimaDRAFT_3600</name>
</gene>
<evidence type="ECO:0000313" key="2">
    <source>
        <dbReference type="EMBL" id="EGV17134.1"/>
    </source>
</evidence>
<organism evidence="2 3">
    <name type="scientific">Thiocapsa marina 5811</name>
    <dbReference type="NCBI Taxonomy" id="768671"/>
    <lineage>
        <taxon>Bacteria</taxon>
        <taxon>Pseudomonadati</taxon>
        <taxon>Pseudomonadota</taxon>
        <taxon>Gammaproteobacteria</taxon>
        <taxon>Chromatiales</taxon>
        <taxon>Chromatiaceae</taxon>
        <taxon>Thiocapsa</taxon>
    </lineage>
</organism>
<name>F9UF97_9GAMM</name>